<evidence type="ECO:0000313" key="2">
    <source>
        <dbReference type="Proteomes" id="UP000610746"/>
    </source>
</evidence>
<gene>
    <name evidence="1" type="ORF">HNQ03_000655</name>
</gene>
<keyword evidence="2" id="KW-1185">Reference proteome</keyword>
<dbReference type="Proteomes" id="UP000610746">
    <property type="component" value="Unassembled WGS sequence"/>
</dbReference>
<comment type="caution">
    <text evidence="1">The sequence shown here is derived from an EMBL/GenBank/DDBJ whole genome shotgun (WGS) entry which is preliminary data.</text>
</comment>
<evidence type="ECO:0008006" key="3">
    <source>
        <dbReference type="Google" id="ProtNLM"/>
    </source>
</evidence>
<name>A0A8J8G510_9FLAO</name>
<reference evidence="1" key="1">
    <citation type="submission" date="2020-05" db="EMBL/GenBank/DDBJ databases">
        <title>Genomic Encyclopedia of Type Strains, Phase IV (KMG-V): Genome sequencing to study the core and pangenomes of soil and plant-associated prokaryotes.</title>
        <authorList>
            <person name="Whitman W."/>
        </authorList>
    </citation>
    <scope>NUCLEOTIDE SEQUENCE</scope>
    <source>
        <strain evidence="1">16F</strain>
    </source>
</reference>
<evidence type="ECO:0000313" key="1">
    <source>
        <dbReference type="EMBL" id="NRS91588.1"/>
    </source>
</evidence>
<sequence length="99" mass="11612">MSKDEVILSVLNQLLEELGVIKENLFLSKKIFNVKDFSKYSGFKESYIYKIRGDINYSKPNGKMVFFKKDDVENYLLRNPSKSKFAIEQEAIEFSTKKK</sequence>
<dbReference type="RefSeq" id="WP_173778210.1">
    <property type="nucleotide sequence ID" value="NZ_JABSNO010000003.1"/>
</dbReference>
<dbReference type="AlphaFoldDB" id="A0A8J8G510"/>
<dbReference type="EMBL" id="JABSNO010000003">
    <property type="protein sequence ID" value="NRS91588.1"/>
    <property type="molecule type" value="Genomic_DNA"/>
</dbReference>
<proteinExistence type="predicted"/>
<protein>
    <recommendedName>
        <fullName evidence="3">Helix-turn-helix protein</fullName>
    </recommendedName>
</protein>
<accession>A0A8J8G510</accession>
<organism evidence="1 2">
    <name type="scientific">Frigoriflavimonas asaccharolytica</name>
    <dbReference type="NCBI Taxonomy" id="2735899"/>
    <lineage>
        <taxon>Bacteria</taxon>
        <taxon>Pseudomonadati</taxon>
        <taxon>Bacteroidota</taxon>
        <taxon>Flavobacteriia</taxon>
        <taxon>Flavobacteriales</taxon>
        <taxon>Weeksellaceae</taxon>
        <taxon>Frigoriflavimonas</taxon>
    </lineage>
</organism>